<keyword evidence="1" id="KW-0732">Signal</keyword>
<comment type="caution">
    <text evidence="3">The sequence shown here is derived from an EMBL/GenBank/DDBJ whole genome shotgun (WGS) entry which is preliminary data.</text>
</comment>
<feature type="signal peptide" evidence="1">
    <location>
        <begin position="1"/>
        <end position="21"/>
    </location>
</feature>
<dbReference type="InterPro" id="IPR046158">
    <property type="entry name" value="DUF6160"/>
</dbReference>
<evidence type="ECO:0000313" key="3">
    <source>
        <dbReference type="EMBL" id="MQX54071.1"/>
    </source>
</evidence>
<dbReference type="Proteomes" id="UP000469421">
    <property type="component" value="Unassembled WGS sequence"/>
</dbReference>
<feature type="chain" id="PRO_5026990061" description="DUF6160 domain-containing protein" evidence="1">
    <location>
        <begin position="22"/>
        <end position="290"/>
    </location>
</feature>
<dbReference type="AlphaFoldDB" id="A0A6N7M0N4"/>
<dbReference type="Pfam" id="PF19657">
    <property type="entry name" value="DUF6160"/>
    <property type="match status" value="1"/>
</dbReference>
<accession>A0A6N7M0N4</accession>
<dbReference type="RefSeq" id="WP_153501391.1">
    <property type="nucleotide sequence ID" value="NZ_WIRE01000001.1"/>
</dbReference>
<protein>
    <recommendedName>
        <fullName evidence="2">DUF6160 domain-containing protein</fullName>
    </recommendedName>
</protein>
<sequence>MGFKKLAIAAAVAVAPMSALALEPMQDEALSAVTGQDGITLGLNANIVAQVIVHDTDGVDDDTATTPAWTGYGNAGAIILEDFAINTGGGNIGIVIDAGDSDAAGAGAMLNVGISIPTGTTVTLGSVDVANSNRDEATPGWGVAATGRVDNVLNLGSVTLGATNLNLQLGTEAQGDMIAMNTTITGGGVKIANFSINDANSGGGITVGNLQVVNTGATATGDLSVGLGINATTNGLVIDLDQVGVAGTGAGTGADVRMTSVNIGGTGNLGDVELVGLNLNGSTLTIAGHN</sequence>
<dbReference type="EMBL" id="WIRE01000001">
    <property type="protein sequence ID" value="MQX54071.1"/>
    <property type="molecule type" value="Genomic_DNA"/>
</dbReference>
<gene>
    <name evidence="3" type="ORF">GFN93_12495</name>
</gene>
<proteinExistence type="predicted"/>
<reference evidence="3 4" key="1">
    <citation type="submission" date="2019-10" db="EMBL/GenBank/DDBJ databases">
        <title>Alcanivorax sp.PA15-N-34 draft genome sequence.</title>
        <authorList>
            <person name="Liao X."/>
            <person name="Shao Z."/>
        </authorList>
    </citation>
    <scope>NUCLEOTIDE SEQUENCE [LARGE SCALE GENOMIC DNA]</scope>
    <source>
        <strain evidence="3 4">PA15-N-34</strain>
    </source>
</reference>
<evidence type="ECO:0000313" key="4">
    <source>
        <dbReference type="Proteomes" id="UP000469421"/>
    </source>
</evidence>
<organism evidence="3 4">
    <name type="scientific">Alcanivorax sediminis</name>
    <dbReference type="NCBI Taxonomy" id="2663008"/>
    <lineage>
        <taxon>Bacteria</taxon>
        <taxon>Pseudomonadati</taxon>
        <taxon>Pseudomonadota</taxon>
        <taxon>Gammaproteobacteria</taxon>
        <taxon>Oceanospirillales</taxon>
        <taxon>Alcanivoracaceae</taxon>
        <taxon>Alcanivorax</taxon>
    </lineage>
</organism>
<feature type="domain" description="DUF6160" evidence="2">
    <location>
        <begin position="2"/>
        <end position="54"/>
    </location>
</feature>
<name>A0A6N7M0N4_9GAMM</name>
<evidence type="ECO:0000259" key="2">
    <source>
        <dbReference type="Pfam" id="PF19657"/>
    </source>
</evidence>
<keyword evidence="4" id="KW-1185">Reference proteome</keyword>
<evidence type="ECO:0000256" key="1">
    <source>
        <dbReference type="SAM" id="SignalP"/>
    </source>
</evidence>